<evidence type="ECO:0000313" key="2">
    <source>
        <dbReference type="Proteomes" id="UP000014071"/>
    </source>
</evidence>
<evidence type="ECO:0000313" key="1">
    <source>
        <dbReference type="EMBL" id="GAC96116.1"/>
    </source>
</evidence>
<sequence length="123" mass="13335">MQYSRSQGDGGGKVRCCCKSSVLSLELRCERSVVRMLCCAVLASLVRSCTVRGHSADLLQKANSSSSLFYRLSQTGARPVSSAKSCRPYRVSVCGRHSDTLPDYCASTIICQAAWLAIDTFLS</sequence>
<keyword evidence="2" id="KW-1185">Reference proteome</keyword>
<dbReference type="EMBL" id="DF238801">
    <property type="protein sequence ID" value="GAC96116.1"/>
    <property type="molecule type" value="Genomic_DNA"/>
</dbReference>
<dbReference type="AlphaFoldDB" id="R9P424"/>
<dbReference type="RefSeq" id="XP_012189703.1">
    <property type="nucleotide sequence ID" value="XM_012334313.1"/>
</dbReference>
<gene>
    <name evidence="1" type="ORF">PHSY_003696</name>
</gene>
<dbReference type="GeneID" id="24108982"/>
<accession>R9P424</accession>
<proteinExistence type="predicted"/>
<dbReference type="HOGENOM" id="CLU_2016265_0_0_1"/>
<dbReference type="Proteomes" id="UP000014071">
    <property type="component" value="Unassembled WGS sequence"/>
</dbReference>
<reference evidence="2" key="1">
    <citation type="journal article" date="2013" name="Genome Announc.">
        <title>Draft genome sequence of the basidiomycetous yeast-like fungus Pseudozyma hubeiensis SY62, which produces an abundant amount of the biosurfactant mannosylerythritol lipids.</title>
        <authorList>
            <person name="Konishi M."/>
            <person name="Hatada Y."/>
            <person name="Horiuchi J."/>
        </authorList>
    </citation>
    <scope>NUCLEOTIDE SEQUENCE [LARGE SCALE GENOMIC DNA]</scope>
    <source>
        <strain evidence="2">SY62</strain>
    </source>
</reference>
<protein>
    <submittedName>
        <fullName evidence="1">Uncharacterized protein</fullName>
    </submittedName>
</protein>
<organism evidence="1 2">
    <name type="scientific">Pseudozyma hubeiensis (strain SY62)</name>
    <name type="common">Yeast</name>
    <dbReference type="NCBI Taxonomy" id="1305764"/>
    <lineage>
        <taxon>Eukaryota</taxon>
        <taxon>Fungi</taxon>
        <taxon>Dikarya</taxon>
        <taxon>Basidiomycota</taxon>
        <taxon>Ustilaginomycotina</taxon>
        <taxon>Ustilaginomycetes</taxon>
        <taxon>Ustilaginales</taxon>
        <taxon>Ustilaginaceae</taxon>
        <taxon>Pseudozyma</taxon>
    </lineage>
</organism>
<name>R9P424_PSEHS</name>